<keyword evidence="1" id="KW-0812">Transmembrane</keyword>
<dbReference type="EnsemblMetazoa" id="CLYHEMT006733.1">
    <property type="protein sequence ID" value="CLYHEMP006733.1"/>
    <property type="gene ID" value="CLYHEMG006733"/>
</dbReference>
<feature type="transmembrane region" description="Helical" evidence="1">
    <location>
        <begin position="38"/>
        <end position="59"/>
    </location>
</feature>
<evidence type="ECO:0000256" key="1">
    <source>
        <dbReference type="SAM" id="Phobius"/>
    </source>
</evidence>
<sequence length="163" mass="19188">MKHQSRFHSDEFYTNACTYYNKEIQKFKSEIWTNLRKLGIRFIVLVTYLVLGSLLFFYIEHCYHVVPAPAHRLLEKGFYQLCNKVNTSRTTQNSEQNENISSSGISLEQLMNTTSSSSSSSLFEQEIRTICEDVLKQVPQYRCDLSFDNFMRWMEYVITVAFT</sequence>
<keyword evidence="1" id="KW-1133">Transmembrane helix</keyword>
<evidence type="ECO:0000313" key="3">
    <source>
        <dbReference type="Proteomes" id="UP000594262"/>
    </source>
</evidence>
<dbReference type="Proteomes" id="UP000594262">
    <property type="component" value="Unplaced"/>
</dbReference>
<accession>A0A7M5VB04</accession>
<evidence type="ECO:0000313" key="2">
    <source>
        <dbReference type="EnsemblMetazoa" id="CLYHEMP006733.1"/>
    </source>
</evidence>
<name>A0A7M5VB04_9CNID</name>
<organism evidence="2 3">
    <name type="scientific">Clytia hemisphaerica</name>
    <dbReference type="NCBI Taxonomy" id="252671"/>
    <lineage>
        <taxon>Eukaryota</taxon>
        <taxon>Metazoa</taxon>
        <taxon>Cnidaria</taxon>
        <taxon>Hydrozoa</taxon>
        <taxon>Hydroidolina</taxon>
        <taxon>Leptothecata</taxon>
        <taxon>Obeliida</taxon>
        <taxon>Clytiidae</taxon>
        <taxon>Clytia</taxon>
    </lineage>
</organism>
<keyword evidence="3" id="KW-1185">Reference proteome</keyword>
<reference evidence="2" key="1">
    <citation type="submission" date="2021-01" db="UniProtKB">
        <authorList>
            <consortium name="EnsemblMetazoa"/>
        </authorList>
    </citation>
    <scope>IDENTIFICATION</scope>
</reference>
<keyword evidence="1" id="KW-0472">Membrane</keyword>
<dbReference type="AlphaFoldDB" id="A0A7M5VB04"/>
<protein>
    <submittedName>
        <fullName evidence="2">Uncharacterized protein</fullName>
    </submittedName>
</protein>
<proteinExistence type="predicted"/>